<comment type="caution">
    <text evidence="2">The sequence shown here is derived from an EMBL/GenBank/DDBJ whole genome shotgun (WGS) entry which is preliminary data.</text>
</comment>
<dbReference type="Pfam" id="PF14363">
    <property type="entry name" value="AAA_assoc"/>
    <property type="match status" value="1"/>
</dbReference>
<dbReference type="STRING" id="22663.A0A2I0LCC0"/>
<feature type="domain" description="AAA-type ATPase N-terminal" evidence="1">
    <location>
        <begin position="42"/>
        <end position="135"/>
    </location>
</feature>
<sequence>MAMLKNMPSTTSVLSTYTTFAASAMLMRTMLNEVHNISRQFIPQKLRDRVLSGLDGMFGNRSAHMTLIFDEYKGLSIDEIYQTSEAYLGTRISLSIQQLNVSKLSEEKSITITVDKWDKIVNIYEGITLTWEFVCTETQTAKPNSKPL</sequence>
<proteinExistence type="predicted"/>
<gene>
    <name evidence="2" type="ORF">CRG98_001270</name>
</gene>
<evidence type="ECO:0000259" key="1">
    <source>
        <dbReference type="Pfam" id="PF14363"/>
    </source>
</evidence>
<dbReference type="AlphaFoldDB" id="A0A2I0LCC0"/>
<protein>
    <recommendedName>
        <fullName evidence="1">AAA-type ATPase N-terminal domain-containing protein</fullName>
    </recommendedName>
</protein>
<organism evidence="2 3">
    <name type="scientific">Punica granatum</name>
    <name type="common">Pomegranate</name>
    <dbReference type="NCBI Taxonomy" id="22663"/>
    <lineage>
        <taxon>Eukaryota</taxon>
        <taxon>Viridiplantae</taxon>
        <taxon>Streptophyta</taxon>
        <taxon>Embryophyta</taxon>
        <taxon>Tracheophyta</taxon>
        <taxon>Spermatophyta</taxon>
        <taxon>Magnoliopsida</taxon>
        <taxon>eudicotyledons</taxon>
        <taxon>Gunneridae</taxon>
        <taxon>Pentapetalae</taxon>
        <taxon>rosids</taxon>
        <taxon>malvids</taxon>
        <taxon>Myrtales</taxon>
        <taxon>Lythraceae</taxon>
        <taxon>Punica</taxon>
    </lineage>
</organism>
<dbReference type="InterPro" id="IPR025753">
    <property type="entry name" value="AAA_N_dom"/>
</dbReference>
<dbReference type="Proteomes" id="UP000233551">
    <property type="component" value="Unassembled WGS sequence"/>
</dbReference>
<dbReference type="EMBL" id="PGOL01000055">
    <property type="protein sequence ID" value="PKI78327.1"/>
    <property type="molecule type" value="Genomic_DNA"/>
</dbReference>
<evidence type="ECO:0000313" key="3">
    <source>
        <dbReference type="Proteomes" id="UP000233551"/>
    </source>
</evidence>
<evidence type="ECO:0000313" key="2">
    <source>
        <dbReference type="EMBL" id="PKI78327.1"/>
    </source>
</evidence>
<keyword evidence="3" id="KW-1185">Reference proteome</keyword>
<name>A0A2I0LCC0_PUNGR</name>
<accession>A0A2I0LCC0</accession>
<reference evidence="2 3" key="1">
    <citation type="submission" date="2017-11" db="EMBL/GenBank/DDBJ databases">
        <title>De-novo sequencing of pomegranate (Punica granatum L.) genome.</title>
        <authorList>
            <person name="Akparov Z."/>
            <person name="Amiraslanov A."/>
            <person name="Hajiyeva S."/>
            <person name="Abbasov M."/>
            <person name="Kaur K."/>
            <person name="Hamwieh A."/>
            <person name="Solovyev V."/>
            <person name="Salamov A."/>
            <person name="Braich B."/>
            <person name="Kosarev P."/>
            <person name="Mahmoud A."/>
            <person name="Hajiyev E."/>
            <person name="Babayeva S."/>
            <person name="Izzatullayeva V."/>
            <person name="Mammadov A."/>
            <person name="Mammadov A."/>
            <person name="Sharifova S."/>
            <person name="Ojaghi J."/>
            <person name="Eynullazada K."/>
            <person name="Bayramov B."/>
            <person name="Abdulazimova A."/>
            <person name="Shahmuradov I."/>
        </authorList>
    </citation>
    <scope>NUCLEOTIDE SEQUENCE [LARGE SCALE GENOMIC DNA]</scope>
    <source>
        <strain evidence="3">cv. AG2017</strain>
        <tissue evidence="2">Leaf</tissue>
    </source>
</reference>